<dbReference type="CDD" id="cd06223">
    <property type="entry name" value="PRTases_typeI"/>
    <property type="match status" value="1"/>
</dbReference>
<evidence type="ECO:0000256" key="1">
    <source>
        <dbReference type="ARBA" id="ARBA00008007"/>
    </source>
</evidence>
<protein>
    <submittedName>
        <fullName evidence="3">ComF family protein</fullName>
    </submittedName>
</protein>
<dbReference type="AlphaFoldDB" id="A0A7D4TWM6"/>
<dbReference type="Pfam" id="PF00156">
    <property type="entry name" value="Pribosyltran"/>
    <property type="match status" value="1"/>
</dbReference>
<dbReference type="PANTHER" id="PTHR47505">
    <property type="entry name" value="DNA UTILIZATION PROTEIN YHGH"/>
    <property type="match status" value="1"/>
</dbReference>
<gene>
    <name evidence="3" type="ORF">HQ865_18000</name>
</gene>
<proteinExistence type="inferred from homology"/>
<dbReference type="Proteomes" id="UP000505355">
    <property type="component" value="Chromosome"/>
</dbReference>
<dbReference type="InterPro" id="IPR029057">
    <property type="entry name" value="PRTase-like"/>
</dbReference>
<evidence type="ECO:0000313" key="3">
    <source>
        <dbReference type="EMBL" id="QKJ31575.1"/>
    </source>
</evidence>
<dbReference type="RefSeq" id="WP_173416234.1">
    <property type="nucleotide sequence ID" value="NZ_CP054139.1"/>
</dbReference>
<keyword evidence="4" id="KW-1185">Reference proteome</keyword>
<accession>A0A7D4TWM6</accession>
<evidence type="ECO:0000259" key="2">
    <source>
        <dbReference type="Pfam" id="PF00156"/>
    </source>
</evidence>
<reference evidence="3 4" key="1">
    <citation type="submission" date="2020-05" db="EMBL/GenBank/DDBJ databases">
        <title>Mucilaginibacter mali sp. nov.</title>
        <authorList>
            <person name="Kim H.S."/>
            <person name="Lee K.C."/>
            <person name="Suh M.K."/>
            <person name="Kim J.-S."/>
            <person name="Han K.-I."/>
            <person name="Eom M.K."/>
            <person name="Shin Y.K."/>
            <person name="Lee J.-S."/>
        </authorList>
    </citation>
    <scope>NUCLEOTIDE SEQUENCE [LARGE SCALE GENOMIC DNA]</scope>
    <source>
        <strain evidence="3 4">G2-14</strain>
    </source>
</reference>
<dbReference type="InterPro" id="IPR051910">
    <property type="entry name" value="ComF/GntX_DNA_util-trans"/>
</dbReference>
<feature type="domain" description="Phosphoribosyltransferase" evidence="2">
    <location>
        <begin position="137"/>
        <end position="228"/>
    </location>
</feature>
<sequence>MNLRAYLTDFISLIFPDLCHACGESLIGGEELICTRCIYDLPYTNFHQQADNIVARQFWGKVKLDAAYALLYFNKGGKTQQLIHSLKYKNTPLMGNKLGNMAGAQLRQTDHLKIFDAVIPVPLHKSKLRKRGYNQSAGFAEGIAQALQTKVVINNLIRTVATATQTKKSRFDRAANMQDVFAVADPDSLIDKRVLLVDDVVTTGATLEACAAVLLTVPGLKLSIATIAYAE</sequence>
<evidence type="ECO:0000313" key="4">
    <source>
        <dbReference type="Proteomes" id="UP000505355"/>
    </source>
</evidence>
<dbReference type="PANTHER" id="PTHR47505:SF1">
    <property type="entry name" value="DNA UTILIZATION PROTEIN YHGH"/>
    <property type="match status" value="1"/>
</dbReference>
<dbReference type="InterPro" id="IPR000836">
    <property type="entry name" value="PRTase_dom"/>
</dbReference>
<dbReference type="KEGG" id="mmab:HQ865_18000"/>
<organism evidence="3 4">
    <name type="scientific">Mucilaginibacter mali</name>
    <dbReference type="NCBI Taxonomy" id="2740462"/>
    <lineage>
        <taxon>Bacteria</taxon>
        <taxon>Pseudomonadati</taxon>
        <taxon>Bacteroidota</taxon>
        <taxon>Sphingobacteriia</taxon>
        <taxon>Sphingobacteriales</taxon>
        <taxon>Sphingobacteriaceae</taxon>
        <taxon>Mucilaginibacter</taxon>
    </lineage>
</organism>
<comment type="similarity">
    <text evidence="1">Belongs to the ComF/GntX family.</text>
</comment>
<dbReference type="Gene3D" id="3.40.50.2020">
    <property type="match status" value="1"/>
</dbReference>
<dbReference type="EMBL" id="CP054139">
    <property type="protein sequence ID" value="QKJ31575.1"/>
    <property type="molecule type" value="Genomic_DNA"/>
</dbReference>
<dbReference type="SUPFAM" id="SSF53271">
    <property type="entry name" value="PRTase-like"/>
    <property type="match status" value="1"/>
</dbReference>
<name>A0A7D4TWM6_9SPHI</name>